<dbReference type="PATRIC" id="fig|1604004.4.peg.335"/>
<evidence type="ECO:0000313" key="8">
    <source>
        <dbReference type="EMBL" id="ALG81229.1"/>
    </source>
</evidence>
<evidence type="ECO:0000256" key="3">
    <source>
        <dbReference type="ARBA" id="ARBA00022692"/>
    </source>
</evidence>
<dbReference type="PANTHER" id="PTHR21716:SF4">
    <property type="entry name" value="TRANSMEMBRANE PROTEIN 245"/>
    <property type="match status" value="1"/>
</dbReference>
<reference evidence="8 9" key="3">
    <citation type="journal article" date="2016" name="Stand. Genomic Sci.">
        <title>Complete genome sequence of 'Halanaeroarchaeum sulfurireducens' M27-SA2, a sulfur-reducing and acetate-oxidizing haloarchaeon from the deep-sea hypersaline anoxic lake Medee.</title>
        <authorList>
            <person name="Messina E."/>
            <person name="Sorokin D.Y."/>
            <person name="Kublanov I.V."/>
            <person name="Toshchakov S."/>
            <person name="Lopatina A."/>
            <person name="Arcadi E."/>
            <person name="Smedile F."/>
            <person name="La Spada G."/>
            <person name="La Cono V."/>
            <person name="Yakimov M.M."/>
        </authorList>
    </citation>
    <scope>NUCLEOTIDE SEQUENCE [LARGE SCALE GENOMIC DNA]</scope>
    <source>
        <strain evidence="8 9">M27-SA2</strain>
    </source>
</reference>
<comment type="similarity">
    <text evidence="2">Belongs to the autoinducer-2 exporter (AI-2E) (TC 2.A.86) family.</text>
</comment>
<dbReference type="KEGG" id="hsu:HLASF_0320"/>
<evidence type="ECO:0000256" key="1">
    <source>
        <dbReference type="ARBA" id="ARBA00004141"/>
    </source>
</evidence>
<dbReference type="PANTHER" id="PTHR21716">
    <property type="entry name" value="TRANSMEMBRANE PROTEIN"/>
    <property type="match status" value="1"/>
</dbReference>
<evidence type="ECO:0000313" key="7">
    <source>
        <dbReference type="EMBL" id="AKH96827.1"/>
    </source>
</evidence>
<proteinExistence type="inferred from homology"/>
<name>A0A0F7P7Y3_9EURY</name>
<feature type="transmembrane region" description="Helical" evidence="6">
    <location>
        <begin position="266"/>
        <end position="286"/>
    </location>
</feature>
<gene>
    <name evidence="8" type="ORF">HLASA_0319</name>
    <name evidence="7" type="ORF">HLASF_0320</name>
</gene>
<feature type="transmembrane region" description="Helical" evidence="6">
    <location>
        <begin position="62"/>
        <end position="86"/>
    </location>
</feature>
<dbReference type="HOGENOM" id="CLU_041771_2_0_2"/>
<dbReference type="EMBL" id="CP011564">
    <property type="protein sequence ID" value="ALG81229.1"/>
    <property type="molecule type" value="Genomic_DNA"/>
</dbReference>
<dbReference type="Pfam" id="PF01594">
    <property type="entry name" value="AI-2E_transport"/>
    <property type="match status" value="1"/>
</dbReference>
<keyword evidence="3 6" id="KW-0812">Transmembrane</keyword>
<dbReference type="RefSeq" id="WP_050049286.1">
    <property type="nucleotide sequence ID" value="NZ_CP008874.1"/>
</dbReference>
<feature type="transmembrane region" description="Helical" evidence="6">
    <location>
        <begin position="231"/>
        <end position="254"/>
    </location>
</feature>
<dbReference type="InterPro" id="IPR002549">
    <property type="entry name" value="AI-2E-like"/>
</dbReference>
<feature type="transmembrane region" description="Helical" evidence="6">
    <location>
        <begin position="147"/>
        <end position="169"/>
    </location>
</feature>
<protein>
    <recommendedName>
        <fullName evidence="11">Permease</fullName>
    </recommendedName>
</protein>
<evidence type="ECO:0000256" key="2">
    <source>
        <dbReference type="ARBA" id="ARBA00009773"/>
    </source>
</evidence>
<feature type="transmembrane region" description="Helical" evidence="6">
    <location>
        <begin position="106"/>
        <end position="126"/>
    </location>
</feature>
<reference evidence="9" key="2">
    <citation type="submission" date="2015-05" db="EMBL/GenBank/DDBJ databases">
        <title>Complete genome sequence of Halanaeroarchaeum sulfurireducens type strain M27-SA2, a sulfate-reducer haloarchaeon from marine anoxic lake Medee.</title>
        <authorList>
            <person name="Messina E."/>
            <person name="Kublanov I.V."/>
            <person name="Toshchakov S."/>
            <person name="Arcadi E."/>
            <person name="La Spada G."/>
            <person name="La Cono V."/>
            <person name="Yakimov M.M."/>
        </authorList>
    </citation>
    <scope>NUCLEOTIDE SEQUENCE [LARGE SCALE GENOMIC DNA]</scope>
    <source>
        <strain evidence="9">M27-SA2</strain>
    </source>
</reference>
<reference evidence="7 10" key="1">
    <citation type="journal article" date="2015" name="ISME J.">
        <title>Elemental sulfur and acetate can support life of a novel strictly anaerobic haloarchaeon.</title>
        <authorList>
            <person name="Sorokin D.Y."/>
            <person name="Kublanov I.V."/>
            <person name="Gavrilov S.N."/>
            <person name="Rojo D."/>
            <person name="Roman P."/>
            <person name="Golyshin P.N."/>
            <person name="Slepak V.Z."/>
            <person name="Smedile F."/>
            <person name="Ferrer M."/>
            <person name="Messina E."/>
            <person name="La Cono V."/>
            <person name="Yakimov M.M."/>
        </authorList>
    </citation>
    <scope>NUCLEOTIDE SEQUENCE [LARGE SCALE GENOMIC DNA]</scope>
    <source>
        <strain evidence="7 10">HSR2</strain>
    </source>
</reference>
<evidence type="ECO:0000313" key="10">
    <source>
        <dbReference type="Proteomes" id="UP000069906"/>
    </source>
</evidence>
<sequence>MDGRPDPPGWLVRQPGLTALALLWGLLALFVFLPYLQFVLFGVILAYIFFPVQQRAERYARPTVAAIVVVVAVLLVILIPLIYLLTIAVQQSLRVASAIRSGQLDAAMIEELIETAGLSVDLVYVYESNQVRIASAVQEITSGAIDLVGSLPALFIGLSITLFVLFALLRDGEEFVGWVQWVLPIDEEILDELREGLDRLMWVSIVGNVAVAAIQAMLLVVGLAIAGLPALIFLTVATFVLTLLPFVGAFGVWVPATVYLLAVQRPIAGAAMAVYGLFVTLSDTYLRPALIGRSGALNNAIIVIGIFGGVVVFGAVGLFIGPVVLGGAKLVSDCFGREHNGESTT</sequence>
<feature type="transmembrane region" description="Helical" evidence="6">
    <location>
        <begin position="200"/>
        <end position="224"/>
    </location>
</feature>
<dbReference type="Proteomes" id="UP000060390">
    <property type="component" value="Chromosome"/>
</dbReference>
<dbReference type="OrthoDB" id="137390at2157"/>
<comment type="subcellular location">
    <subcellularLocation>
        <location evidence="1">Membrane</location>
        <topology evidence="1">Multi-pass membrane protein</topology>
    </subcellularLocation>
</comment>
<dbReference type="Proteomes" id="UP000069906">
    <property type="component" value="Chromosome"/>
</dbReference>
<evidence type="ECO:0008006" key="11">
    <source>
        <dbReference type="Google" id="ProtNLM"/>
    </source>
</evidence>
<evidence type="ECO:0000256" key="6">
    <source>
        <dbReference type="SAM" id="Phobius"/>
    </source>
</evidence>
<dbReference type="GeneID" id="26009690"/>
<keyword evidence="4 6" id="KW-1133">Transmembrane helix</keyword>
<evidence type="ECO:0000256" key="5">
    <source>
        <dbReference type="ARBA" id="ARBA00023136"/>
    </source>
</evidence>
<accession>A0A0F7P7Y3</accession>
<dbReference type="EMBL" id="CP008874">
    <property type="protein sequence ID" value="AKH96827.1"/>
    <property type="molecule type" value="Genomic_DNA"/>
</dbReference>
<dbReference type="AlphaFoldDB" id="A0A0F7P7Y3"/>
<keyword evidence="10" id="KW-1185">Reference proteome</keyword>
<keyword evidence="5 6" id="KW-0472">Membrane</keyword>
<organism evidence="7 10">
    <name type="scientific">Halanaeroarchaeum sulfurireducens</name>
    <dbReference type="NCBI Taxonomy" id="1604004"/>
    <lineage>
        <taxon>Archaea</taxon>
        <taxon>Methanobacteriati</taxon>
        <taxon>Methanobacteriota</taxon>
        <taxon>Stenosarchaea group</taxon>
        <taxon>Halobacteria</taxon>
        <taxon>Halobacteriales</taxon>
        <taxon>Halobacteriaceae</taxon>
        <taxon>Halanaeroarchaeum</taxon>
    </lineage>
</organism>
<feature type="transmembrane region" description="Helical" evidence="6">
    <location>
        <begin position="298"/>
        <end position="320"/>
    </location>
</feature>
<feature type="transmembrane region" description="Helical" evidence="6">
    <location>
        <begin position="20"/>
        <end position="50"/>
    </location>
</feature>
<dbReference type="KEGG" id="hsf:HLASA_0319"/>
<dbReference type="GO" id="GO:0016020">
    <property type="term" value="C:membrane"/>
    <property type="evidence" value="ECO:0007669"/>
    <property type="project" value="UniProtKB-SubCell"/>
</dbReference>
<evidence type="ECO:0000256" key="4">
    <source>
        <dbReference type="ARBA" id="ARBA00022989"/>
    </source>
</evidence>
<evidence type="ECO:0000313" key="9">
    <source>
        <dbReference type="Proteomes" id="UP000060390"/>
    </source>
</evidence>